<comment type="similarity">
    <text evidence="2">Belongs to the purine-cytosine permease (2.A.39) family.</text>
</comment>
<dbReference type="Gene3D" id="1.10.4160.10">
    <property type="entry name" value="Hydantoin permease"/>
    <property type="match status" value="1"/>
</dbReference>
<evidence type="ECO:0000256" key="6">
    <source>
        <dbReference type="SAM" id="MobiDB-lite"/>
    </source>
</evidence>
<protein>
    <submittedName>
        <fullName evidence="8">Cytosine permease</fullName>
    </submittedName>
</protein>
<evidence type="ECO:0000256" key="1">
    <source>
        <dbReference type="ARBA" id="ARBA00004141"/>
    </source>
</evidence>
<feature type="transmembrane region" description="Helical" evidence="7">
    <location>
        <begin position="344"/>
        <end position="368"/>
    </location>
</feature>
<feature type="transmembrane region" description="Helical" evidence="7">
    <location>
        <begin position="48"/>
        <end position="69"/>
    </location>
</feature>
<evidence type="ECO:0000256" key="5">
    <source>
        <dbReference type="ARBA" id="ARBA00023136"/>
    </source>
</evidence>
<comment type="subcellular location">
    <subcellularLocation>
        <location evidence="1">Membrane</location>
        <topology evidence="1">Multi-pass membrane protein</topology>
    </subcellularLocation>
</comment>
<dbReference type="EMBL" id="JAVREI010000004">
    <property type="protein sequence ID" value="MDT0275916.1"/>
    <property type="molecule type" value="Genomic_DNA"/>
</dbReference>
<feature type="transmembrane region" description="Helical" evidence="7">
    <location>
        <begin position="229"/>
        <end position="247"/>
    </location>
</feature>
<keyword evidence="4 7" id="KW-1133">Transmembrane helix</keyword>
<gene>
    <name evidence="8" type="ORF">RM425_08370</name>
</gene>
<evidence type="ECO:0000313" key="8">
    <source>
        <dbReference type="EMBL" id="MDT0275916.1"/>
    </source>
</evidence>
<evidence type="ECO:0000256" key="7">
    <source>
        <dbReference type="SAM" id="Phobius"/>
    </source>
</evidence>
<organism evidence="8 9">
    <name type="scientific">Blastococcus goldschmidtiae</name>
    <dbReference type="NCBI Taxonomy" id="3075546"/>
    <lineage>
        <taxon>Bacteria</taxon>
        <taxon>Bacillati</taxon>
        <taxon>Actinomycetota</taxon>
        <taxon>Actinomycetes</taxon>
        <taxon>Geodermatophilales</taxon>
        <taxon>Geodermatophilaceae</taxon>
        <taxon>Blastococcus</taxon>
    </lineage>
</organism>
<dbReference type="InterPro" id="IPR001248">
    <property type="entry name" value="Pur-cyt_permease"/>
</dbReference>
<feature type="transmembrane region" description="Helical" evidence="7">
    <location>
        <begin position="268"/>
        <end position="289"/>
    </location>
</feature>
<accession>A0ABU2K6U3</accession>
<proteinExistence type="inferred from homology"/>
<dbReference type="InterPro" id="IPR045225">
    <property type="entry name" value="Uracil/uridine/allantoin_perm"/>
</dbReference>
<feature type="transmembrane region" description="Helical" evidence="7">
    <location>
        <begin position="301"/>
        <end position="323"/>
    </location>
</feature>
<feature type="region of interest" description="Disordered" evidence="6">
    <location>
        <begin position="1"/>
        <end position="20"/>
    </location>
</feature>
<reference evidence="9" key="1">
    <citation type="submission" date="2023-07" db="EMBL/GenBank/DDBJ databases">
        <title>30 novel species of actinomycetes from the DSMZ collection.</title>
        <authorList>
            <person name="Nouioui I."/>
        </authorList>
    </citation>
    <scope>NUCLEOTIDE SEQUENCE [LARGE SCALE GENOMIC DNA]</scope>
    <source>
        <strain evidence="9">DSM 46792</strain>
    </source>
</reference>
<dbReference type="Proteomes" id="UP001183222">
    <property type="component" value="Unassembled WGS sequence"/>
</dbReference>
<keyword evidence="5 7" id="KW-0472">Membrane</keyword>
<comment type="caution">
    <text evidence="8">The sequence shown here is derived from an EMBL/GenBank/DDBJ whole genome shotgun (WGS) entry which is preliminary data.</text>
</comment>
<feature type="transmembrane region" description="Helical" evidence="7">
    <location>
        <begin position="417"/>
        <end position="438"/>
    </location>
</feature>
<evidence type="ECO:0000256" key="4">
    <source>
        <dbReference type="ARBA" id="ARBA00022989"/>
    </source>
</evidence>
<evidence type="ECO:0000256" key="2">
    <source>
        <dbReference type="ARBA" id="ARBA00008974"/>
    </source>
</evidence>
<feature type="transmembrane region" description="Helical" evidence="7">
    <location>
        <begin position="190"/>
        <end position="209"/>
    </location>
</feature>
<sequence length="488" mass="50990">MSATTSEGSSGHRGDSADGSVEISDATLNELPVLREERIWGFWSYSSVNVGLAIATWAFLQGGAVAIFVGAKAAIASIVIGYGISVLLVALAPCLVTGRYGIEQFVSLRSAFGPNGARILMIMMSALLAAAWSAVLAIMFGHAIANVSNQLFGTRLSSGGVAVSFIGLAAIVISWIVLSKGAVSVGWVNRLVAPGLVLVTLGMLALIFTKTSWSELTAIPALDPYGDKHLDFMLAVELNIAGGLAWWPNVGNLSRITKSTRAAFWPNALGLFLASVVAAIVGVFAALALGSEDPTLWMVPLGGAVLGVIALAFVGLANVTSIVSQGYSSLVAIRGGGGRALRGVSWTVLAAGLLLPAAVLVFFPSAVYDNYARFVSWGAILLAPLCGVQLVDFFILRRGRLNVRHLYLPQGESAYGYWHGFNPAAVIATAAGALTYALLLNPITYEPSGAFEYMTASLPAFAVAGALHYVLTLGVIRPLGRGGYDLQR</sequence>
<keyword evidence="3 7" id="KW-0812">Transmembrane</keyword>
<feature type="transmembrane region" description="Helical" evidence="7">
    <location>
        <begin position="156"/>
        <end position="178"/>
    </location>
</feature>
<dbReference type="RefSeq" id="WP_311344739.1">
    <property type="nucleotide sequence ID" value="NZ_JAVREI010000004.1"/>
</dbReference>
<dbReference type="Pfam" id="PF02133">
    <property type="entry name" value="Transp_cyt_pur"/>
    <property type="match status" value="1"/>
</dbReference>
<dbReference type="PANTHER" id="PTHR30618">
    <property type="entry name" value="NCS1 FAMILY PURINE/PYRIMIDINE TRANSPORTER"/>
    <property type="match status" value="1"/>
</dbReference>
<name>A0ABU2K6U3_9ACTN</name>
<feature type="transmembrane region" description="Helical" evidence="7">
    <location>
        <begin position="374"/>
        <end position="396"/>
    </location>
</feature>
<feature type="transmembrane region" description="Helical" evidence="7">
    <location>
        <begin position="458"/>
        <end position="479"/>
    </location>
</feature>
<evidence type="ECO:0000256" key="3">
    <source>
        <dbReference type="ARBA" id="ARBA00022692"/>
    </source>
</evidence>
<keyword evidence="9" id="KW-1185">Reference proteome</keyword>
<dbReference type="PANTHER" id="PTHR30618:SF0">
    <property type="entry name" value="PURINE-URACIL PERMEASE NCS1"/>
    <property type="match status" value="1"/>
</dbReference>
<feature type="transmembrane region" description="Helical" evidence="7">
    <location>
        <begin position="119"/>
        <end position="144"/>
    </location>
</feature>
<feature type="transmembrane region" description="Helical" evidence="7">
    <location>
        <begin position="75"/>
        <end position="98"/>
    </location>
</feature>
<evidence type="ECO:0000313" key="9">
    <source>
        <dbReference type="Proteomes" id="UP001183222"/>
    </source>
</evidence>